<sequence length="164" mass="19397">MTTLLKQRRKNRLSPFRDLLISPWDNRIFDKNWGNISRFGDIFNGDFLEEDSLMPAMNVKENEKDFEVEFAVPSYNKDDFEITIEDDVLHVSGKKEIEEEEKEDDFTRKEFSYKSFRKSLLLPPSIDFDQNIKATYENGILKINLLKKEETNVKEPPKKVIEVL</sequence>
<evidence type="ECO:0000313" key="6">
    <source>
        <dbReference type="Proteomes" id="UP000256629"/>
    </source>
</evidence>
<dbReference type="AlphaFoldDB" id="A0A3D9HIK5"/>
<dbReference type="PANTHER" id="PTHR46733">
    <property type="entry name" value="26.5 KDA HEAT SHOCK PROTEIN, MITOCHONDRIAL"/>
    <property type="match status" value="1"/>
</dbReference>
<dbReference type="Pfam" id="PF00011">
    <property type="entry name" value="HSP20"/>
    <property type="match status" value="1"/>
</dbReference>
<proteinExistence type="inferred from homology"/>
<dbReference type="Proteomes" id="UP000256629">
    <property type="component" value="Unassembled WGS sequence"/>
</dbReference>
<dbReference type="EMBL" id="QRDX01000002">
    <property type="protein sequence ID" value="RED49362.1"/>
    <property type="molecule type" value="Genomic_DNA"/>
</dbReference>
<gene>
    <name evidence="5" type="ORF">DFQ02_102134</name>
</gene>
<dbReference type="PROSITE" id="PS01031">
    <property type="entry name" value="SHSP"/>
    <property type="match status" value="1"/>
</dbReference>
<reference evidence="5 6" key="1">
    <citation type="submission" date="2018-07" db="EMBL/GenBank/DDBJ databases">
        <title>Genomic Encyclopedia of Type Strains, Phase III (KMG-III): the genomes of soil and plant-associated and newly described type strains.</title>
        <authorList>
            <person name="Whitman W."/>
        </authorList>
    </citation>
    <scope>NUCLEOTIDE SEQUENCE [LARGE SCALE GENOMIC DNA]</scope>
    <source>
        <strain evidence="5 6">CECT 8487</strain>
    </source>
</reference>
<evidence type="ECO:0000256" key="2">
    <source>
        <dbReference type="PROSITE-ProRule" id="PRU00285"/>
    </source>
</evidence>
<dbReference type="InterPro" id="IPR002068">
    <property type="entry name" value="A-crystallin/Hsp20_dom"/>
</dbReference>
<dbReference type="RefSeq" id="WP_116039796.1">
    <property type="nucleotide sequence ID" value="NZ_QRDX01000002.1"/>
</dbReference>
<evidence type="ECO:0000256" key="3">
    <source>
        <dbReference type="RuleBase" id="RU003616"/>
    </source>
</evidence>
<dbReference type="PANTHER" id="PTHR46733:SF4">
    <property type="entry name" value="HEAT SHOCK PROTEIN 21, CHLOROPLASTIC"/>
    <property type="match status" value="1"/>
</dbReference>
<dbReference type="InterPro" id="IPR044587">
    <property type="entry name" value="HSP21-like"/>
</dbReference>
<evidence type="ECO:0000259" key="4">
    <source>
        <dbReference type="PROSITE" id="PS01031"/>
    </source>
</evidence>
<evidence type="ECO:0000313" key="5">
    <source>
        <dbReference type="EMBL" id="RED49362.1"/>
    </source>
</evidence>
<dbReference type="InterPro" id="IPR008978">
    <property type="entry name" value="HSP20-like_chaperone"/>
</dbReference>
<comment type="similarity">
    <text evidence="2 3">Belongs to the small heat shock protein (HSP20) family.</text>
</comment>
<protein>
    <submittedName>
        <fullName evidence="5">Heat shock protein Hsp20</fullName>
    </submittedName>
</protein>
<dbReference type="CDD" id="cd06464">
    <property type="entry name" value="ACD_sHsps-like"/>
    <property type="match status" value="1"/>
</dbReference>
<dbReference type="SUPFAM" id="SSF49764">
    <property type="entry name" value="HSP20-like chaperones"/>
    <property type="match status" value="1"/>
</dbReference>
<dbReference type="Gene3D" id="2.60.40.790">
    <property type="match status" value="1"/>
</dbReference>
<evidence type="ECO:0000256" key="1">
    <source>
        <dbReference type="ARBA" id="ARBA00023016"/>
    </source>
</evidence>
<name>A0A3D9HIK5_9FLAO</name>
<accession>A0A3D9HIK5</accession>
<dbReference type="GO" id="GO:0009408">
    <property type="term" value="P:response to heat"/>
    <property type="evidence" value="ECO:0007669"/>
    <property type="project" value="InterPro"/>
</dbReference>
<keyword evidence="6" id="KW-1185">Reference proteome</keyword>
<organism evidence="5 6">
    <name type="scientific">Seonamhaeicola aphaedonensis</name>
    <dbReference type="NCBI Taxonomy" id="1461338"/>
    <lineage>
        <taxon>Bacteria</taxon>
        <taxon>Pseudomonadati</taxon>
        <taxon>Bacteroidota</taxon>
        <taxon>Flavobacteriia</taxon>
        <taxon>Flavobacteriales</taxon>
        <taxon>Flavobacteriaceae</taxon>
    </lineage>
</organism>
<dbReference type="OrthoDB" id="9814487at2"/>
<feature type="domain" description="SHSP" evidence="4">
    <location>
        <begin position="48"/>
        <end position="164"/>
    </location>
</feature>
<keyword evidence="1 5" id="KW-0346">Stress response</keyword>
<comment type="caution">
    <text evidence="5">The sequence shown here is derived from an EMBL/GenBank/DDBJ whole genome shotgun (WGS) entry which is preliminary data.</text>
</comment>